<comment type="caution">
    <text evidence="2">The sequence shown here is derived from an EMBL/GenBank/DDBJ whole genome shotgun (WGS) entry which is preliminary data.</text>
</comment>
<reference evidence="3" key="1">
    <citation type="journal article" date="2024" name="IScience">
        <title>Strigolactones Initiate the Formation of Haustorium-like Structures in Castilleja.</title>
        <authorList>
            <person name="Buerger M."/>
            <person name="Peterson D."/>
            <person name="Chory J."/>
        </authorList>
    </citation>
    <scope>NUCLEOTIDE SEQUENCE [LARGE SCALE GENOMIC DNA]</scope>
</reference>
<organism evidence="2 3">
    <name type="scientific">Castilleja foliolosa</name>
    <dbReference type="NCBI Taxonomy" id="1961234"/>
    <lineage>
        <taxon>Eukaryota</taxon>
        <taxon>Viridiplantae</taxon>
        <taxon>Streptophyta</taxon>
        <taxon>Embryophyta</taxon>
        <taxon>Tracheophyta</taxon>
        <taxon>Spermatophyta</taxon>
        <taxon>Magnoliopsida</taxon>
        <taxon>eudicotyledons</taxon>
        <taxon>Gunneridae</taxon>
        <taxon>Pentapetalae</taxon>
        <taxon>asterids</taxon>
        <taxon>lamiids</taxon>
        <taxon>Lamiales</taxon>
        <taxon>Orobanchaceae</taxon>
        <taxon>Pedicularideae</taxon>
        <taxon>Castillejinae</taxon>
        <taxon>Castilleja</taxon>
    </lineage>
</organism>
<feature type="chain" id="PRO_5044787474" description="Dirigent protein" evidence="1">
    <location>
        <begin position="20"/>
        <end position="215"/>
    </location>
</feature>
<dbReference type="Proteomes" id="UP001632038">
    <property type="component" value="Unassembled WGS sequence"/>
</dbReference>
<gene>
    <name evidence="2" type="ORF">CASFOL_018705</name>
</gene>
<dbReference type="EMBL" id="JAVIJP010000025">
    <property type="protein sequence ID" value="KAL3637537.1"/>
    <property type="molecule type" value="Genomic_DNA"/>
</dbReference>
<evidence type="ECO:0000256" key="1">
    <source>
        <dbReference type="SAM" id="SignalP"/>
    </source>
</evidence>
<keyword evidence="1" id="KW-0732">Signal</keyword>
<name>A0ABD3D765_9LAMI</name>
<evidence type="ECO:0008006" key="4">
    <source>
        <dbReference type="Google" id="ProtNLM"/>
    </source>
</evidence>
<accession>A0ABD3D765</accession>
<proteinExistence type="predicted"/>
<protein>
    <recommendedName>
        <fullName evidence="4">Dirigent protein</fullName>
    </recommendedName>
</protein>
<dbReference type="AlphaFoldDB" id="A0ABD3D765"/>
<evidence type="ECO:0000313" key="3">
    <source>
        <dbReference type="Proteomes" id="UP001632038"/>
    </source>
</evidence>
<feature type="signal peptide" evidence="1">
    <location>
        <begin position="1"/>
        <end position="19"/>
    </location>
</feature>
<sequence length="215" mass="23732">MFTMFLSIFFFVHWHTLKSKVESATAQDQQIRLRHVSYLAPTTIPPPNTQLSSPLSSSLHLTTLLILGLIVLRARTPTLRLSTAAFDGLSYGPPSLNMTIVAGIHLRNTNFGRFMFGDSNAVLLLGNDTIGGGIIYGGGVGSRERREMNVSVRVIYHYMNFSGADVNNLIGLRSLAELSGEVRVLKMMSRRRSALMNCTLGLAPVFRVFKGRAKM</sequence>
<keyword evidence="3" id="KW-1185">Reference proteome</keyword>
<evidence type="ECO:0000313" key="2">
    <source>
        <dbReference type="EMBL" id="KAL3637537.1"/>
    </source>
</evidence>